<dbReference type="AlphaFoldDB" id="X0XIN5"/>
<proteinExistence type="predicted"/>
<accession>X0XIN5</accession>
<dbReference type="EMBL" id="BARS01041834">
    <property type="protein sequence ID" value="GAG36518.1"/>
    <property type="molecule type" value="Genomic_DNA"/>
</dbReference>
<organism evidence="1">
    <name type="scientific">marine sediment metagenome</name>
    <dbReference type="NCBI Taxonomy" id="412755"/>
    <lineage>
        <taxon>unclassified sequences</taxon>
        <taxon>metagenomes</taxon>
        <taxon>ecological metagenomes</taxon>
    </lineage>
</organism>
<reference evidence="1" key="1">
    <citation type="journal article" date="2014" name="Front. Microbiol.">
        <title>High frequency of phylogenetically diverse reductive dehalogenase-homologous genes in deep subseafloor sedimentary metagenomes.</title>
        <authorList>
            <person name="Kawai M."/>
            <person name="Futagami T."/>
            <person name="Toyoda A."/>
            <person name="Takaki Y."/>
            <person name="Nishi S."/>
            <person name="Hori S."/>
            <person name="Arai W."/>
            <person name="Tsubouchi T."/>
            <person name="Morono Y."/>
            <person name="Uchiyama I."/>
            <person name="Ito T."/>
            <person name="Fujiyama A."/>
            <person name="Inagaki F."/>
            <person name="Takami H."/>
        </authorList>
    </citation>
    <scope>NUCLEOTIDE SEQUENCE</scope>
    <source>
        <strain evidence="1">Expedition CK06-06</strain>
    </source>
</reference>
<comment type="caution">
    <text evidence="1">The sequence shown here is derived from an EMBL/GenBank/DDBJ whole genome shotgun (WGS) entry which is preliminary data.</text>
</comment>
<sequence length="59" mass="6141">VVFRMRMSLVLDMGVTGKITDRAGVGGETIAAARSSATTAAVPVRHSAVNLPDFGRIVN</sequence>
<feature type="non-terminal residue" evidence="1">
    <location>
        <position position="1"/>
    </location>
</feature>
<gene>
    <name evidence="1" type="ORF">S01H1_63552</name>
</gene>
<protein>
    <submittedName>
        <fullName evidence="1">Uncharacterized protein</fullName>
    </submittedName>
</protein>
<evidence type="ECO:0000313" key="1">
    <source>
        <dbReference type="EMBL" id="GAG36518.1"/>
    </source>
</evidence>
<name>X0XIN5_9ZZZZ</name>